<accession>Q5CTW2</accession>
<dbReference type="OMA" id="MATDYYA"/>
<dbReference type="GO" id="GO:0031072">
    <property type="term" value="F:heat shock protein binding"/>
    <property type="evidence" value="ECO:0007669"/>
    <property type="project" value="InterPro"/>
</dbReference>
<evidence type="ECO:0000256" key="2">
    <source>
        <dbReference type="ARBA" id="ARBA00022737"/>
    </source>
</evidence>
<keyword evidence="10" id="KW-1185">Reference proteome</keyword>
<gene>
    <name evidence="9" type="ORF">cgd2_1330</name>
</gene>
<dbReference type="Pfam" id="PF00684">
    <property type="entry name" value="DnaJ_CXXCXGXG"/>
    <property type="match status" value="1"/>
</dbReference>
<dbReference type="EMBL" id="AAEE01000005">
    <property type="protein sequence ID" value="EAK88936.1"/>
    <property type="molecule type" value="Genomic_DNA"/>
</dbReference>
<dbReference type="SMART" id="SM00271">
    <property type="entry name" value="DnaJ"/>
    <property type="match status" value="1"/>
</dbReference>
<name>Q5CTW2_CRYPI</name>
<dbReference type="FunCoup" id="Q5CTW2">
    <property type="interactions" value="238"/>
</dbReference>
<reference evidence="9 10" key="1">
    <citation type="journal article" date="2004" name="Science">
        <title>Complete genome sequence of the apicomplexan, Cryptosporidium parvum.</title>
        <authorList>
            <person name="Abrahamsen M.S."/>
            <person name="Templeton T.J."/>
            <person name="Enomoto S."/>
            <person name="Abrahante J.E."/>
            <person name="Zhu G."/>
            <person name="Lancto C.A."/>
            <person name="Deng M."/>
            <person name="Liu C."/>
            <person name="Widmer G."/>
            <person name="Tzipori S."/>
            <person name="Buck G.A."/>
            <person name="Xu P."/>
            <person name="Bankier A.T."/>
            <person name="Dear P.H."/>
            <person name="Konfortov B.A."/>
            <person name="Spriggs H.F."/>
            <person name="Iyer L."/>
            <person name="Anantharaman V."/>
            <person name="Aravind L."/>
            <person name="Kapur V."/>
        </authorList>
    </citation>
    <scope>NUCLEOTIDE SEQUENCE [LARGE SCALE GENOMIC DNA]</scope>
    <source>
        <strain evidence="10">Iowa II</strain>
    </source>
</reference>
<dbReference type="Gene3D" id="2.60.260.20">
    <property type="entry name" value="Urease metallochaperone UreE, N-terminal domain"/>
    <property type="match status" value="2"/>
</dbReference>
<organism evidence="9 10">
    <name type="scientific">Cryptosporidium parvum (strain Iowa II)</name>
    <dbReference type="NCBI Taxonomy" id="353152"/>
    <lineage>
        <taxon>Eukaryota</taxon>
        <taxon>Sar</taxon>
        <taxon>Alveolata</taxon>
        <taxon>Apicomplexa</taxon>
        <taxon>Conoidasida</taxon>
        <taxon>Coccidia</taxon>
        <taxon>Eucoccidiorida</taxon>
        <taxon>Eimeriorina</taxon>
        <taxon>Cryptosporidiidae</taxon>
        <taxon>Cryptosporidium</taxon>
    </lineage>
</organism>
<dbReference type="GO" id="GO:0051082">
    <property type="term" value="F:unfolded protein binding"/>
    <property type="evidence" value="ECO:0007669"/>
    <property type="project" value="InterPro"/>
</dbReference>
<evidence type="ECO:0000256" key="6">
    <source>
        <dbReference type="PROSITE-ProRule" id="PRU00546"/>
    </source>
</evidence>
<protein>
    <submittedName>
        <fullName evidence="9">DNAJ protein</fullName>
    </submittedName>
</protein>
<dbReference type="PRINTS" id="PR00625">
    <property type="entry name" value="JDOMAIN"/>
</dbReference>
<dbReference type="Gene3D" id="1.10.287.110">
    <property type="entry name" value="DnaJ domain"/>
    <property type="match status" value="1"/>
</dbReference>
<dbReference type="CDD" id="cd10719">
    <property type="entry name" value="DnaJ_zf"/>
    <property type="match status" value="1"/>
</dbReference>
<feature type="domain" description="CR-type" evidence="8">
    <location>
        <begin position="222"/>
        <end position="300"/>
    </location>
</feature>
<evidence type="ECO:0000259" key="8">
    <source>
        <dbReference type="PROSITE" id="PS51188"/>
    </source>
</evidence>
<evidence type="ECO:0000313" key="10">
    <source>
        <dbReference type="Proteomes" id="UP000006726"/>
    </source>
</evidence>
<dbReference type="PROSITE" id="PS50076">
    <property type="entry name" value="DNAJ_2"/>
    <property type="match status" value="1"/>
</dbReference>
<dbReference type="CDD" id="cd06257">
    <property type="entry name" value="DnaJ"/>
    <property type="match status" value="1"/>
</dbReference>
<proteinExistence type="predicted"/>
<dbReference type="SUPFAM" id="SSF49493">
    <property type="entry name" value="HSP40/DnaJ peptide-binding domain"/>
    <property type="match status" value="2"/>
</dbReference>
<dbReference type="GO" id="GO:0008270">
    <property type="term" value="F:zinc ion binding"/>
    <property type="evidence" value="ECO:0007669"/>
    <property type="project" value="UniProtKB-KW"/>
</dbReference>
<dbReference type="CDD" id="cd10747">
    <property type="entry name" value="DnaJ_C"/>
    <property type="match status" value="1"/>
</dbReference>
<dbReference type="GO" id="GO:0005737">
    <property type="term" value="C:cytoplasm"/>
    <property type="evidence" value="ECO:0007669"/>
    <property type="project" value="TreeGrafter"/>
</dbReference>
<feature type="non-terminal residue" evidence="9">
    <location>
        <position position="1"/>
    </location>
</feature>
<dbReference type="InterPro" id="IPR008971">
    <property type="entry name" value="HSP40/DnaJ_pept-bd"/>
</dbReference>
<dbReference type="InParanoid" id="Q5CTW2"/>
<evidence type="ECO:0000313" key="9">
    <source>
        <dbReference type="EMBL" id="EAK88936.1"/>
    </source>
</evidence>
<dbReference type="GeneID" id="3373416"/>
<dbReference type="InterPro" id="IPR001623">
    <property type="entry name" value="DnaJ_domain"/>
</dbReference>
<evidence type="ECO:0000259" key="7">
    <source>
        <dbReference type="PROSITE" id="PS50076"/>
    </source>
</evidence>
<keyword evidence="3 6" id="KW-0863">Zinc-finger</keyword>
<evidence type="ECO:0000256" key="1">
    <source>
        <dbReference type="ARBA" id="ARBA00022723"/>
    </source>
</evidence>
<dbReference type="PANTHER" id="PTHR43096">
    <property type="entry name" value="DNAJ HOMOLOG 1, MITOCHONDRIAL-RELATED"/>
    <property type="match status" value="1"/>
</dbReference>
<dbReference type="InterPro" id="IPR036869">
    <property type="entry name" value="J_dom_sf"/>
</dbReference>
<dbReference type="STRING" id="353152.Q5CTW2"/>
<dbReference type="InterPro" id="IPR001305">
    <property type="entry name" value="HSP_DnaJ_Cys-rich_dom"/>
</dbReference>
<keyword evidence="5" id="KW-0143">Chaperone</keyword>
<evidence type="ECO:0000256" key="5">
    <source>
        <dbReference type="ARBA" id="ARBA00023186"/>
    </source>
</evidence>
<dbReference type="Pfam" id="PF00226">
    <property type="entry name" value="DnaJ"/>
    <property type="match status" value="1"/>
</dbReference>
<dbReference type="InterPro" id="IPR002939">
    <property type="entry name" value="DnaJ_C"/>
</dbReference>
<dbReference type="RefSeq" id="XP_626357.1">
    <property type="nucleotide sequence ID" value="XM_626357.1"/>
</dbReference>
<feature type="zinc finger region" description="CR-type" evidence="6">
    <location>
        <begin position="222"/>
        <end position="300"/>
    </location>
</feature>
<evidence type="ECO:0000256" key="3">
    <source>
        <dbReference type="ARBA" id="ARBA00022771"/>
    </source>
</evidence>
<dbReference type="SMR" id="Q5CTW2"/>
<dbReference type="AlphaFoldDB" id="Q5CTW2"/>
<sequence>IFTNYRFIYLNVYHNNSSDGSCLCEMMREVCSRSLKFGQILSRSIFQQLNVSFNGKCLFYGALFNLSNRIFFKSITYSSDPYKVLGVSRNASDEEIKLKFKELAKKYHPDLNPSEEAKNKMAKIVNAYETLSDSKKRKQFSNSGIGQAGQKYNIYKDSKTKQAFNWFEDSPWMTPNIDEIFMSSSFFDNLFGLGEYFMREKQILRKNIYLNIEVDILDAINGTNRTLKTNSSCKCDACNGAGIIKGLKLAKCSNCGGSGLNVYHNGPLLIKSLCMKCSGTGYSNLMLCIKCNGSGHIIKDKNVFLRIPRGTKDGTQLKLSSEGNFVSGNYGDLFIKVNIKPNTKFKWIKDNIHVDIPISINTCIFGGEIVVPSLIKGTSMRVKVPPKTNPRVPYILKGKGPPIFGKDTFGDYIIHFSTRNSHPDLFKNYKESIGIKDKLLSILGELNKKVSKKASKG</sequence>
<evidence type="ECO:0000256" key="4">
    <source>
        <dbReference type="ARBA" id="ARBA00022833"/>
    </source>
</evidence>
<dbReference type="PANTHER" id="PTHR43096:SF52">
    <property type="entry name" value="DNAJ HOMOLOG 1, MITOCHONDRIAL-RELATED"/>
    <property type="match status" value="1"/>
</dbReference>
<keyword evidence="2" id="KW-0677">Repeat</keyword>
<feature type="domain" description="J" evidence="7">
    <location>
        <begin position="80"/>
        <end position="144"/>
    </location>
</feature>
<dbReference type="Gene3D" id="2.10.230.10">
    <property type="entry name" value="Heat shock protein DnaJ, cysteine-rich domain"/>
    <property type="match status" value="1"/>
</dbReference>
<keyword evidence="4 6" id="KW-0862">Zinc</keyword>
<comment type="caution">
    <text evidence="9">The sequence shown here is derived from an EMBL/GenBank/DDBJ whole genome shotgun (WGS) entry which is preliminary data.</text>
</comment>
<dbReference type="InterPro" id="IPR036410">
    <property type="entry name" value="HSP_DnaJ_Cys-rich_dom_sf"/>
</dbReference>
<dbReference type="SUPFAM" id="SSF46565">
    <property type="entry name" value="Chaperone J-domain"/>
    <property type="match status" value="1"/>
</dbReference>
<dbReference type="GO" id="GO:0042026">
    <property type="term" value="P:protein refolding"/>
    <property type="evidence" value="ECO:0007669"/>
    <property type="project" value="TreeGrafter"/>
</dbReference>
<dbReference type="KEGG" id="cpv:cgd2_1330"/>
<keyword evidence="1 6" id="KW-0479">Metal-binding</keyword>
<dbReference type="OrthoDB" id="10256793at2759"/>
<dbReference type="PROSITE" id="PS51188">
    <property type="entry name" value="ZF_CR"/>
    <property type="match status" value="1"/>
</dbReference>
<dbReference type="SUPFAM" id="SSF57938">
    <property type="entry name" value="DnaJ/Hsp40 cysteine-rich domain"/>
    <property type="match status" value="1"/>
</dbReference>
<dbReference type="Pfam" id="PF01556">
    <property type="entry name" value="DnaJ_C"/>
    <property type="match status" value="1"/>
</dbReference>
<dbReference type="Proteomes" id="UP000006726">
    <property type="component" value="Chromosome 2"/>
</dbReference>